<gene>
    <name evidence="1" type="ORF">ARALYDRAFT_909350</name>
</gene>
<evidence type="ECO:0000313" key="1">
    <source>
        <dbReference type="EMBL" id="EFH49899.1"/>
    </source>
</evidence>
<dbReference type="EMBL" id="GL348718">
    <property type="protein sequence ID" value="EFH49899.1"/>
    <property type="molecule type" value="Genomic_DNA"/>
</dbReference>
<protein>
    <submittedName>
        <fullName evidence="1">Uncharacterized protein</fullName>
    </submittedName>
</protein>
<name>D7M5Y3_ARALL</name>
<dbReference type="Gramene" id="scaffold_601407.1">
    <property type="protein sequence ID" value="scaffold_601407.1"/>
    <property type="gene ID" value="scaffold_601407.1"/>
</dbReference>
<proteinExistence type="predicted"/>
<sequence length="92" mass="10538">MVSPRRREELRTIFASREQLKPPSTFLQRRYQIELFADLPICSLYTFLYRMILSLLAKSPRKYGGLGYSTNDVGTVLAISGMQNILPLDVVL</sequence>
<organism evidence="2">
    <name type="scientific">Arabidopsis lyrata subsp. lyrata</name>
    <name type="common">Lyre-leaved rock-cress</name>
    <dbReference type="NCBI Taxonomy" id="81972"/>
    <lineage>
        <taxon>Eukaryota</taxon>
        <taxon>Viridiplantae</taxon>
        <taxon>Streptophyta</taxon>
        <taxon>Embryophyta</taxon>
        <taxon>Tracheophyta</taxon>
        <taxon>Spermatophyta</taxon>
        <taxon>Magnoliopsida</taxon>
        <taxon>eudicotyledons</taxon>
        <taxon>Gunneridae</taxon>
        <taxon>Pentapetalae</taxon>
        <taxon>rosids</taxon>
        <taxon>malvids</taxon>
        <taxon>Brassicales</taxon>
        <taxon>Brassicaceae</taxon>
        <taxon>Camelineae</taxon>
        <taxon>Arabidopsis</taxon>
    </lineage>
</organism>
<dbReference type="AlphaFoldDB" id="D7M5Y3"/>
<dbReference type="HOGENOM" id="CLU_2416290_0_0_1"/>
<keyword evidence="2" id="KW-1185">Reference proteome</keyword>
<accession>D7M5Y3</accession>
<dbReference type="Proteomes" id="UP000008694">
    <property type="component" value="Unassembled WGS sequence"/>
</dbReference>
<reference evidence="2" key="1">
    <citation type="journal article" date="2011" name="Nat. Genet.">
        <title>The Arabidopsis lyrata genome sequence and the basis of rapid genome size change.</title>
        <authorList>
            <person name="Hu T.T."/>
            <person name="Pattyn P."/>
            <person name="Bakker E.G."/>
            <person name="Cao J."/>
            <person name="Cheng J.-F."/>
            <person name="Clark R.M."/>
            <person name="Fahlgren N."/>
            <person name="Fawcett J.A."/>
            <person name="Grimwood J."/>
            <person name="Gundlach H."/>
            <person name="Haberer G."/>
            <person name="Hollister J.D."/>
            <person name="Ossowski S."/>
            <person name="Ottilar R.P."/>
            <person name="Salamov A.A."/>
            <person name="Schneeberger K."/>
            <person name="Spannagl M."/>
            <person name="Wang X."/>
            <person name="Yang L."/>
            <person name="Nasrallah M.E."/>
            <person name="Bergelson J."/>
            <person name="Carrington J.C."/>
            <person name="Gaut B.S."/>
            <person name="Schmutz J."/>
            <person name="Mayer K.F.X."/>
            <person name="Van de Peer Y."/>
            <person name="Grigoriev I.V."/>
            <person name="Nordborg M."/>
            <person name="Weigel D."/>
            <person name="Guo Y.-L."/>
        </authorList>
    </citation>
    <scope>NUCLEOTIDE SEQUENCE [LARGE SCALE GENOMIC DNA]</scope>
    <source>
        <strain evidence="2">cv. MN47</strain>
    </source>
</reference>
<evidence type="ECO:0000313" key="2">
    <source>
        <dbReference type="Proteomes" id="UP000008694"/>
    </source>
</evidence>